<accession>A0A0F9LRI0</accession>
<gene>
    <name evidence="1" type="ORF">LCGC14_1182640</name>
</gene>
<dbReference type="EMBL" id="LAZR01005938">
    <property type="protein sequence ID" value="KKM95988.1"/>
    <property type="molecule type" value="Genomic_DNA"/>
</dbReference>
<sequence>MGFIVKTLYILSILLGILHLTSFSNPDCTLVTSQGPYFEDSKDIQPFTDSDCNTYAFGEVSNPDILDTAKLIPYSNHSTIVKLKLVNTVDLRMNYAHSRRRW</sequence>
<evidence type="ECO:0000313" key="1">
    <source>
        <dbReference type="EMBL" id="KKM95988.1"/>
    </source>
</evidence>
<dbReference type="AlphaFoldDB" id="A0A0F9LRI0"/>
<name>A0A0F9LRI0_9ZZZZ</name>
<protein>
    <submittedName>
        <fullName evidence="1">Uncharacterized protein</fullName>
    </submittedName>
</protein>
<comment type="caution">
    <text evidence="1">The sequence shown here is derived from an EMBL/GenBank/DDBJ whole genome shotgun (WGS) entry which is preliminary data.</text>
</comment>
<proteinExistence type="predicted"/>
<organism evidence="1">
    <name type="scientific">marine sediment metagenome</name>
    <dbReference type="NCBI Taxonomy" id="412755"/>
    <lineage>
        <taxon>unclassified sequences</taxon>
        <taxon>metagenomes</taxon>
        <taxon>ecological metagenomes</taxon>
    </lineage>
</organism>
<reference evidence="1" key="1">
    <citation type="journal article" date="2015" name="Nature">
        <title>Complex archaea that bridge the gap between prokaryotes and eukaryotes.</title>
        <authorList>
            <person name="Spang A."/>
            <person name="Saw J.H."/>
            <person name="Jorgensen S.L."/>
            <person name="Zaremba-Niedzwiedzka K."/>
            <person name="Martijn J."/>
            <person name="Lind A.E."/>
            <person name="van Eijk R."/>
            <person name="Schleper C."/>
            <person name="Guy L."/>
            <person name="Ettema T.J."/>
        </authorList>
    </citation>
    <scope>NUCLEOTIDE SEQUENCE</scope>
</reference>